<dbReference type="InterPro" id="IPR000008">
    <property type="entry name" value="C2_dom"/>
</dbReference>
<feature type="region of interest" description="Disordered" evidence="1">
    <location>
        <begin position="255"/>
        <end position="278"/>
    </location>
</feature>
<dbReference type="InterPro" id="IPR035892">
    <property type="entry name" value="C2_domain_sf"/>
</dbReference>
<dbReference type="Proteomes" id="UP000250235">
    <property type="component" value="Unassembled WGS sequence"/>
</dbReference>
<feature type="region of interest" description="Disordered" evidence="1">
    <location>
        <begin position="493"/>
        <end position="513"/>
    </location>
</feature>
<dbReference type="GO" id="GO:0006952">
    <property type="term" value="P:defense response"/>
    <property type="evidence" value="ECO:0007669"/>
    <property type="project" value="InterPro"/>
</dbReference>
<feature type="region of interest" description="Disordered" evidence="1">
    <location>
        <begin position="323"/>
        <end position="363"/>
    </location>
</feature>
<dbReference type="PANTHER" id="PTHR32246">
    <property type="entry name" value="INGRESSION PROTEIN FIC1"/>
    <property type="match status" value="1"/>
</dbReference>
<dbReference type="AlphaFoldDB" id="A0A2Z7C9J8"/>
<feature type="compositionally biased region" description="Polar residues" evidence="1">
    <location>
        <begin position="207"/>
        <end position="217"/>
    </location>
</feature>
<dbReference type="PROSITE" id="PS50004">
    <property type="entry name" value="C2"/>
    <property type="match status" value="1"/>
</dbReference>
<gene>
    <name evidence="3" type="ORF">F511_20857</name>
</gene>
<feature type="compositionally biased region" description="Polar residues" evidence="1">
    <location>
        <begin position="501"/>
        <end position="513"/>
    </location>
</feature>
<dbReference type="Gene3D" id="2.60.40.150">
    <property type="entry name" value="C2 domain"/>
    <property type="match status" value="1"/>
</dbReference>
<dbReference type="SMART" id="SM00239">
    <property type="entry name" value="C2"/>
    <property type="match status" value="1"/>
</dbReference>
<evidence type="ECO:0000256" key="1">
    <source>
        <dbReference type="SAM" id="MobiDB-lite"/>
    </source>
</evidence>
<feature type="domain" description="C2" evidence="2">
    <location>
        <begin position="1"/>
        <end position="113"/>
    </location>
</feature>
<feature type="region of interest" description="Disordered" evidence="1">
    <location>
        <begin position="173"/>
        <end position="217"/>
    </location>
</feature>
<keyword evidence="4" id="KW-1185">Reference proteome</keyword>
<dbReference type="PANTHER" id="PTHR32246:SF143">
    <property type="entry name" value="CALCIUM-DEPENDENT LIPID-BINDING (CALB DOMAIN) FAMILY PROTEIN"/>
    <property type="match status" value="1"/>
</dbReference>
<evidence type="ECO:0000259" key="2">
    <source>
        <dbReference type="PROSITE" id="PS50004"/>
    </source>
</evidence>
<name>A0A2Z7C9J8_9LAMI</name>
<protein>
    <recommendedName>
        <fullName evidence="2">C2 domain-containing protein</fullName>
    </recommendedName>
</protein>
<proteinExistence type="predicted"/>
<organism evidence="3 4">
    <name type="scientific">Dorcoceras hygrometricum</name>
    <dbReference type="NCBI Taxonomy" id="472368"/>
    <lineage>
        <taxon>Eukaryota</taxon>
        <taxon>Viridiplantae</taxon>
        <taxon>Streptophyta</taxon>
        <taxon>Embryophyta</taxon>
        <taxon>Tracheophyta</taxon>
        <taxon>Spermatophyta</taxon>
        <taxon>Magnoliopsida</taxon>
        <taxon>eudicotyledons</taxon>
        <taxon>Gunneridae</taxon>
        <taxon>Pentapetalae</taxon>
        <taxon>asterids</taxon>
        <taxon>lamiids</taxon>
        <taxon>Lamiales</taxon>
        <taxon>Gesneriaceae</taxon>
        <taxon>Didymocarpoideae</taxon>
        <taxon>Trichosporeae</taxon>
        <taxon>Loxocarpinae</taxon>
        <taxon>Dorcoceras</taxon>
    </lineage>
</organism>
<feature type="region of interest" description="Disordered" evidence="1">
    <location>
        <begin position="448"/>
        <end position="467"/>
    </location>
</feature>
<dbReference type="EMBL" id="KQ998099">
    <property type="protein sequence ID" value="KZV43595.1"/>
    <property type="molecule type" value="Genomic_DNA"/>
</dbReference>
<accession>A0A2Z7C9J8</accession>
<dbReference type="CDD" id="cd04051">
    <property type="entry name" value="C2_SRC2_like"/>
    <property type="match status" value="1"/>
</dbReference>
<reference evidence="3 4" key="1">
    <citation type="journal article" date="2015" name="Proc. Natl. Acad. Sci. U.S.A.">
        <title>The resurrection genome of Boea hygrometrica: A blueprint for survival of dehydration.</title>
        <authorList>
            <person name="Xiao L."/>
            <person name="Yang G."/>
            <person name="Zhang L."/>
            <person name="Yang X."/>
            <person name="Zhao S."/>
            <person name="Ji Z."/>
            <person name="Zhou Q."/>
            <person name="Hu M."/>
            <person name="Wang Y."/>
            <person name="Chen M."/>
            <person name="Xu Y."/>
            <person name="Jin H."/>
            <person name="Xiao X."/>
            <person name="Hu G."/>
            <person name="Bao F."/>
            <person name="Hu Y."/>
            <person name="Wan P."/>
            <person name="Li L."/>
            <person name="Deng X."/>
            <person name="Kuang T."/>
            <person name="Xiang C."/>
            <person name="Zhu J.K."/>
            <person name="Oliver M.J."/>
            <person name="He Y."/>
        </authorList>
    </citation>
    <scope>NUCLEOTIDE SEQUENCE [LARGE SCALE GENOMIC DNA]</scope>
    <source>
        <strain evidence="4">cv. XS01</strain>
    </source>
</reference>
<evidence type="ECO:0000313" key="3">
    <source>
        <dbReference type="EMBL" id="KZV43595.1"/>
    </source>
</evidence>
<dbReference type="Pfam" id="PF00168">
    <property type="entry name" value="C2"/>
    <property type="match status" value="1"/>
</dbReference>
<dbReference type="OrthoDB" id="1909968at2759"/>
<sequence length="513" mass="57116">MAPVLKPFQLLEINIISAQDLEPVSKKMRTYATAWMHQSRKLTTCVDAEGKNNPTWNDKFVFRVDEDFLRRDTSAVMIEIYSVSWFRDMLVGTVRVLVGNLIPPPVRSHDHRHHMGMRFVALQVRRPSGRPQGILNIGVALLDSSMRSMPLYTQLSASAVGFRDLLEDPPTLQQLNQNENQKKDNPPTVRPILRRTRSERSERVTTGDFSPPNSSLVVVTGKTGDKESSILSITEPMDPFKGMVFKKGKASSVISGTELREKPKDTGRRGKKGSSVLSDSILSKESSYFYKMEKGELKVVETKNQVRNEKGGDENLKNKVVDEKSVTKTKVAKTGNSPKDKVQEGKKGKPVSKSGYNDYVSPKGMIPHGNKYVMGGQTKKGRSLWSDSEVGPSPSEVAAVMMAEKKYPLSDNQSSVLDGWSLNESVEGLRSKLERWRTDVPPLYDRSGYSSSSYKSSAKHPRRHSHDGGSGLFSCFGNIYGYECQCVCGKPPGKRNRSTRFHSPSLGTSGRSF</sequence>
<feature type="compositionally biased region" description="Basic and acidic residues" evidence="1">
    <location>
        <begin position="338"/>
        <end position="347"/>
    </location>
</feature>
<dbReference type="InterPro" id="IPR044750">
    <property type="entry name" value="C2_SRC2/BAP"/>
</dbReference>
<evidence type="ECO:0000313" key="4">
    <source>
        <dbReference type="Proteomes" id="UP000250235"/>
    </source>
</evidence>
<feature type="compositionally biased region" description="Basic and acidic residues" evidence="1">
    <location>
        <begin position="196"/>
        <end position="205"/>
    </location>
</feature>
<dbReference type="SUPFAM" id="SSF49562">
    <property type="entry name" value="C2 domain (Calcium/lipid-binding domain, CaLB)"/>
    <property type="match status" value="1"/>
</dbReference>
<feature type="compositionally biased region" description="Basic and acidic residues" evidence="1">
    <location>
        <begin position="258"/>
        <end position="268"/>
    </location>
</feature>